<protein>
    <submittedName>
        <fullName evidence="2">Uncharacterized protein</fullName>
    </submittedName>
</protein>
<dbReference type="EMBL" id="RQFM01000022">
    <property type="protein sequence ID" value="TGK84935.1"/>
    <property type="molecule type" value="Genomic_DNA"/>
</dbReference>
<dbReference type="Proteomes" id="UP000297918">
    <property type="component" value="Unassembled WGS sequence"/>
</dbReference>
<feature type="transmembrane region" description="Helical" evidence="1">
    <location>
        <begin position="65"/>
        <end position="83"/>
    </location>
</feature>
<accession>A0A4R9IM65</accession>
<dbReference type="AlphaFoldDB" id="A0A4R9IM65"/>
<evidence type="ECO:0000313" key="3">
    <source>
        <dbReference type="EMBL" id="TGK90702.1"/>
    </source>
</evidence>
<reference evidence="2 4" key="2">
    <citation type="journal article" date="2019" name="PLoS Negl. Trop. Dis.">
        <title>Revisiting the worldwide diversity of Leptospira species in the environment.</title>
        <authorList>
            <person name="Vincent A.T."/>
            <person name="Schiettekatte O."/>
            <person name="Bourhy P."/>
            <person name="Veyrier F.J."/>
            <person name="Picardeau M."/>
        </authorList>
    </citation>
    <scope>NUCLEOTIDE SEQUENCE [LARGE SCALE GENOMIC DNA]</scope>
    <source>
        <strain evidence="2 4">201800280</strain>
        <strain evidence="3">201800281</strain>
    </source>
</reference>
<comment type="caution">
    <text evidence="2">The sequence shown here is derived from an EMBL/GenBank/DDBJ whole genome shotgun (WGS) entry which is preliminary data.</text>
</comment>
<dbReference type="Proteomes" id="UP000297394">
    <property type="component" value="Unassembled WGS sequence"/>
</dbReference>
<feature type="transmembrane region" description="Helical" evidence="1">
    <location>
        <begin position="110"/>
        <end position="130"/>
    </location>
</feature>
<gene>
    <name evidence="2" type="ORF">EHQ23_09610</name>
    <name evidence="3" type="ORF">EHQ26_11210</name>
</gene>
<dbReference type="EMBL" id="RQFL01000024">
    <property type="protein sequence ID" value="TGK90702.1"/>
    <property type="molecule type" value="Genomic_DNA"/>
</dbReference>
<proteinExistence type="predicted"/>
<keyword evidence="1" id="KW-0472">Membrane</keyword>
<keyword evidence="1" id="KW-0812">Transmembrane</keyword>
<feature type="transmembrane region" description="Helical" evidence="1">
    <location>
        <begin position="137"/>
        <end position="155"/>
    </location>
</feature>
<sequence>MFKYRSLNISFYFFCLLWIANDSIFKVLYPGWITGKISDVIGLTLTPIILTGFFSLITKKINQTMIFWFAFSLTNLVFIWINLSQESNHNFYAMIGSNESMNLADKSDLYLLPVAFFSIYIFSKSRIFFYNSIPKKFYLFILPCFALFNTSYPHGRSNVEDIFFLIASAHDKIIQIEPKEVEVAENTFTFKFRFIGKNNESTPISLEIPNGIEPCPNPPNPTKDIGNGTNSYSEEYQGKFQNYKIDISKSRNFETIEKTSDCNGTECSIDLQSLNPGLYFWNVRIKYLYLSDCQLYLENFLVTQEVHSFRK</sequence>
<evidence type="ECO:0000313" key="5">
    <source>
        <dbReference type="Proteomes" id="UP000297918"/>
    </source>
</evidence>
<evidence type="ECO:0000313" key="4">
    <source>
        <dbReference type="Proteomes" id="UP000297394"/>
    </source>
</evidence>
<name>A0A4R9IM65_9LEPT</name>
<feature type="transmembrane region" description="Helical" evidence="1">
    <location>
        <begin position="40"/>
        <end position="58"/>
    </location>
</feature>
<keyword evidence="5" id="KW-1185">Reference proteome</keyword>
<reference evidence="3" key="1">
    <citation type="submission" date="2018-10" db="EMBL/GenBank/DDBJ databases">
        <authorList>
            <person name="Vincent A.T."/>
            <person name="Schiettekatte O."/>
            <person name="Bourhy P."/>
            <person name="Veyrier F.J."/>
            <person name="Picardeau M."/>
        </authorList>
    </citation>
    <scope>NUCLEOTIDE SEQUENCE</scope>
    <source>
        <strain evidence="3">201800281</strain>
    </source>
</reference>
<organism evidence="2 4">
    <name type="scientific">Leptospira bourretii</name>
    <dbReference type="NCBI Taxonomy" id="2484962"/>
    <lineage>
        <taxon>Bacteria</taxon>
        <taxon>Pseudomonadati</taxon>
        <taxon>Spirochaetota</taxon>
        <taxon>Spirochaetia</taxon>
        <taxon>Leptospirales</taxon>
        <taxon>Leptospiraceae</taxon>
        <taxon>Leptospira</taxon>
    </lineage>
</organism>
<dbReference type="OrthoDB" id="3524974at2"/>
<keyword evidence="1" id="KW-1133">Transmembrane helix</keyword>
<evidence type="ECO:0000256" key="1">
    <source>
        <dbReference type="SAM" id="Phobius"/>
    </source>
</evidence>
<feature type="transmembrane region" description="Helical" evidence="1">
    <location>
        <begin position="7"/>
        <end position="28"/>
    </location>
</feature>
<evidence type="ECO:0000313" key="2">
    <source>
        <dbReference type="EMBL" id="TGK84935.1"/>
    </source>
</evidence>
<dbReference type="RefSeq" id="WP_135747999.1">
    <property type="nucleotide sequence ID" value="NZ_RQFL01000024.1"/>
</dbReference>